<keyword evidence="3 7" id="KW-0479">Metal-binding</keyword>
<comment type="function">
    <text evidence="7">Specific class of high-redox-potential 4Fe-4S ferredoxins. Functions in anaerobic electron transport in most purple and in some other photosynthetic bacteria and in at least one genus (Paracoccus) of halophilic, denitrifying bacteria.</text>
</comment>
<evidence type="ECO:0000256" key="4">
    <source>
        <dbReference type="ARBA" id="ARBA00022982"/>
    </source>
</evidence>
<evidence type="ECO:0000256" key="7">
    <source>
        <dbReference type="RuleBase" id="RU000620"/>
    </source>
</evidence>
<keyword evidence="1 7" id="KW-0813">Transport</keyword>
<evidence type="ECO:0000256" key="2">
    <source>
        <dbReference type="ARBA" id="ARBA00022485"/>
    </source>
</evidence>
<organism evidence="9 10">
    <name type="scientific">Burkholderia thailandensis (strain ATCC 700388 / DSM 13276 / CCUG 48851 / CIP 106301 / E264)</name>
    <dbReference type="NCBI Taxonomy" id="271848"/>
    <lineage>
        <taxon>Bacteria</taxon>
        <taxon>Pseudomonadati</taxon>
        <taxon>Pseudomonadota</taxon>
        <taxon>Betaproteobacteria</taxon>
        <taxon>Burkholderiales</taxon>
        <taxon>Burkholderiaceae</taxon>
        <taxon>Burkholderia</taxon>
        <taxon>pseudomallei group</taxon>
    </lineage>
</organism>
<dbReference type="Pfam" id="PF01355">
    <property type="entry name" value="HIPIP"/>
    <property type="match status" value="1"/>
</dbReference>
<evidence type="ECO:0000256" key="6">
    <source>
        <dbReference type="ARBA" id="ARBA00023014"/>
    </source>
</evidence>
<name>Q2T223_BURTA</name>
<dbReference type="SUPFAM" id="SSF57652">
    <property type="entry name" value="HIPIP (high potential iron protein)"/>
    <property type="match status" value="1"/>
</dbReference>
<dbReference type="PROSITE" id="PS51373">
    <property type="entry name" value="HIPIP"/>
    <property type="match status" value="1"/>
</dbReference>
<dbReference type="GO" id="GO:0046872">
    <property type="term" value="F:metal ion binding"/>
    <property type="evidence" value="ECO:0007669"/>
    <property type="project" value="UniProtKB-KW"/>
</dbReference>
<dbReference type="Proteomes" id="UP000001930">
    <property type="component" value="Chromosome I"/>
</dbReference>
<keyword evidence="10" id="KW-1185">Reference proteome</keyword>
<keyword evidence="5 7" id="KW-0408">Iron</keyword>
<dbReference type="InterPro" id="IPR000170">
    <property type="entry name" value="High_potential_FeS_prot"/>
</dbReference>
<dbReference type="EMBL" id="CP000086">
    <property type="protein sequence ID" value="ABC38012.1"/>
    <property type="molecule type" value="Genomic_DNA"/>
</dbReference>
<dbReference type="GO" id="GO:0009055">
    <property type="term" value="F:electron transfer activity"/>
    <property type="evidence" value="ECO:0007669"/>
    <property type="project" value="InterPro"/>
</dbReference>
<dbReference type="KEGG" id="bte:BTH_I0218"/>
<dbReference type="InterPro" id="IPR036369">
    <property type="entry name" value="HIPIP_sf"/>
</dbReference>
<gene>
    <name evidence="9" type="ordered locus">BTH_I0218</name>
</gene>
<reference evidence="9 10" key="1">
    <citation type="journal article" date="2005" name="BMC Genomics">
        <title>Bacterial genome adaptation to niches: divergence of the potential virulence genes in three Burkholderia species of different survival strategies.</title>
        <authorList>
            <person name="Kim H.S."/>
            <person name="Schell M.A."/>
            <person name="Yu Y."/>
            <person name="Ulrich R.L."/>
            <person name="Sarria S.H."/>
            <person name="Nierman W.C."/>
            <person name="DeShazer D."/>
        </authorList>
    </citation>
    <scope>NUCLEOTIDE SEQUENCE [LARGE SCALE GENOMIC DNA]</scope>
    <source>
        <strain evidence="10">ATCC 700388 / DSM 13276 / CCUG 48851 / CIP 106301 / E264</strain>
    </source>
</reference>
<accession>Q2T223</accession>
<keyword evidence="4 7" id="KW-0249">Electron transport</keyword>
<evidence type="ECO:0000256" key="5">
    <source>
        <dbReference type="ARBA" id="ARBA00023004"/>
    </source>
</evidence>
<dbReference type="AlphaFoldDB" id="Q2T223"/>
<comment type="similarity">
    <text evidence="7">Belongs to the high-potential iron-sulfur protein (HiPIP) family.</text>
</comment>
<dbReference type="HOGENOM" id="CLU_147871_0_0_4"/>
<evidence type="ECO:0000256" key="3">
    <source>
        <dbReference type="ARBA" id="ARBA00022723"/>
    </source>
</evidence>
<evidence type="ECO:0000313" key="9">
    <source>
        <dbReference type="EMBL" id="ABC38012.1"/>
    </source>
</evidence>
<proteinExistence type="inferred from homology"/>
<protein>
    <recommendedName>
        <fullName evidence="7">High-potential iron-sulfur protein</fullName>
        <shortName evidence="7">HiPIP</shortName>
    </recommendedName>
</protein>
<evidence type="ECO:0000259" key="8">
    <source>
        <dbReference type="PROSITE" id="PS51373"/>
    </source>
</evidence>
<keyword evidence="6 7" id="KW-0411">Iron-sulfur</keyword>
<dbReference type="GO" id="GO:0019646">
    <property type="term" value="P:aerobic electron transport chain"/>
    <property type="evidence" value="ECO:0007669"/>
    <property type="project" value="InterPro"/>
</dbReference>
<dbReference type="GO" id="GO:0051539">
    <property type="term" value="F:4 iron, 4 sulfur cluster binding"/>
    <property type="evidence" value="ECO:0007669"/>
    <property type="project" value="UniProtKB-KW"/>
</dbReference>
<comment type="subunit">
    <text evidence="7">Homodimer.</text>
</comment>
<evidence type="ECO:0000313" key="10">
    <source>
        <dbReference type="Proteomes" id="UP000001930"/>
    </source>
</evidence>
<dbReference type="Gene3D" id="4.10.490.10">
    <property type="entry name" value="High potential iron-sulphur protein"/>
    <property type="match status" value="1"/>
</dbReference>
<feature type="domain" description="High potential iron-sulfur proteins family profile" evidence="8">
    <location>
        <begin position="70"/>
        <end position="147"/>
    </location>
</feature>
<keyword evidence="2 7" id="KW-0004">4Fe-4S</keyword>
<sequence>MEISCFRSAYLRNFRRHIGAHERYACALLPLEQRQPTMLERIPMKTSRRSFLITSVGAVSALALTREAFSADLPMLSETDPTAVALGYKADATKVDKAKFPKYAAGEICSGCMLYQGKKGSASGPCGAFPGKQVSAKGWCNAFTKMA</sequence>
<evidence type="ECO:0000256" key="1">
    <source>
        <dbReference type="ARBA" id="ARBA00022448"/>
    </source>
</evidence>